<accession>A0A427XUI4</accession>
<comment type="similarity">
    <text evidence="1">Belongs to the class II fructose-bisphosphate aldolase family.</text>
</comment>
<dbReference type="Pfam" id="PF01116">
    <property type="entry name" value="F_bP_aldolase"/>
    <property type="match status" value="1"/>
</dbReference>
<proteinExistence type="inferred from homology"/>
<dbReference type="PANTHER" id="PTHR30304:SF0">
    <property type="entry name" value="D-TAGATOSE-1,6-BISPHOSPHATE ALDOLASE SUBUNIT GATY-RELATED"/>
    <property type="match status" value="1"/>
</dbReference>
<dbReference type="UniPathway" id="UPA00109">
    <property type="reaction ID" value="UER00183"/>
</dbReference>
<dbReference type="EMBL" id="RSCE01000005">
    <property type="protein sequence ID" value="RSH82401.1"/>
    <property type="molecule type" value="Genomic_DNA"/>
</dbReference>
<organism evidence="2 3">
    <name type="scientific">Apiotrichum porosum</name>
    <dbReference type="NCBI Taxonomy" id="105984"/>
    <lineage>
        <taxon>Eukaryota</taxon>
        <taxon>Fungi</taxon>
        <taxon>Dikarya</taxon>
        <taxon>Basidiomycota</taxon>
        <taxon>Agaricomycotina</taxon>
        <taxon>Tremellomycetes</taxon>
        <taxon>Trichosporonales</taxon>
        <taxon>Trichosporonaceae</taxon>
        <taxon>Apiotrichum</taxon>
    </lineage>
</organism>
<dbReference type="Proteomes" id="UP000279236">
    <property type="component" value="Unassembled WGS sequence"/>
</dbReference>
<comment type="caution">
    <text evidence="2">The sequence shown here is derived from an EMBL/GenBank/DDBJ whole genome shotgun (WGS) entry which is preliminary data.</text>
</comment>
<protein>
    <recommendedName>
        <fullName evidence="1">Fructose-bisphosphate aldolase</fullName>
        <shortName evidence="1">FBP aldolase</shortName>
        <ecNumber evidence="1">4.1.2.13</ecNumber>
    </recommendedName>
</protein>
<dbReference type="InterPro" id="IPR050246">
    <property type="entry name" value="Class_II_FBP_aldolase"/>
</dbReference>
<dbReference type="STRING" id="105984.A0A427XUI4"/>
<dbReference type="SUPFAM" id="SSF51569">
    <property type="entry name" value="Aldolase"/>
    <property type="match status" value="1"/>
</dbReference>
<dbReference type="RefSeq" id="XP_028476633.1">
    <property type="nucleotide sequence ID" value="XM_028622740.1"/>
</dbReference>
<keyword evidence="1" id="KW-0862">Zinc</keyword>
<comment type="cofactor">
    <cofactor evidence="1">
        <name>Zn(2+)</name>
        <dbReference type="ChEBI" id="CHEBI:29105"/>
    </cofactor>
    <text evidence="1">Binds 2 Zn(2+) ions per subunit. One is catalytic and the other provides a structural contribution.</text>
</comment>
<dbReference type="InterPro" id="IPR013785">
    <property type="entry name" value="Aldolase_TIM"/>
</dbReference>
<dbReference type="InterPro" id="IPR000771">
    <property type="entry name" value="FBA_II"/>
</dbReference>
<keyword evidence="1" id="KW-0479">Metal-binding</keyword>
<dbReference type="GO" id="GO:0004332">
    <property type="term" value="F:fructose-bisphosphate aldolase activity"/>
    <property type="evidence" value="ECO:0007669"/>
    <property type="project" value="UniProtKB-EC"/>
</dbReference>
<evidence type="ECO:0000313" key="2">
    <source>
        <dbReference type="EMBL" id="RSH82401.1"/>
    </source>
</evidence>
<dbReference type="GO" id="GO:0006096">
    <property type="term" value="P:glycolytic process"/>
    <property type="evidence" value="ECO:0007669"/>
    <property type="project" value="UniProtKB-UniPathway"/>
</dbReference>
<comment type="function">
    <text evidence="1">Catalyzes the aldol condensation of dihydroxyacetone phosphate (DHAP or glycerone-phosphate) with glyceraldehyde 3-phosphate (G3P) to form fructose 1,6-bisphosphate (FBP) in gluconeogenesis and the reverse reaction in glycolysis.</text>
</comment>
<dbReference type="AlphaFoldDB" id="A0A427XUI4"/>
<dbReference type="PANTHER" id="PTHR30304">
    <property type="entry name" value="D-TAGATOSE-1,6-BISPHOSPHATE ALDOLASE"/>
    <property type="match status" value="1"/>
</dbReference>
<keyword evidence="1" id="KW-0324">Glycolysis</keyword>
<dbReference type="Gene3D" id="3.20.20.70">
    <property type="entry name" value="Aldolase class I"/>
    <property type="match status" value="1"/>
</dbReference>
<keyword evidence="3" id="KW-1185">Reference proteome</keyword>
<reference evidence="2 3" key="1">
    <citation type="submission" date="2018-11" db="EMBL/GenBank/DDBJ databases">
        <title>Genome sequence of Apiotrichum porosum DSM 27194.</title>
        <authorList>
            <person name="Aliyu H."/>
            <person name="Gorte O."/>
            <person name="Ochsenreither K."/>
        </authorList>
    </citation>
    <scope>NUCLEOTIDE SEQUENCE [LARGE SCALE GENOMIC DNA]</scope>
    <source>
        <strain evidence="2 3">DSM 27194</strain>
    </source>
</reference>
<keyword evidence="1" id="KW-0456">Lyase</keyword>
<evidence type="ECO:0000313" key="3">
    <source>
        <dbReference type="Proteomes" id="UP000279236"/>
    </source>
</evidence>
<name>A0A427XUI4_9TREE</name>
<dbReference type="EC" id="4.1.2.13" evidence="1"/>
<sequence>MSGLSNNRTLQILRKAEDEKYGILAQVVYDAGQALAFVRAMEAKRSPGILQMFPVTVQQLGGSFLKYCVDIAHSASVPISVHLDHATDDAALQFVLGLADQGIKFDSIMVDASHADTDEENIAIAVPYIKRCNDHGIATEVELGRLEGGEAGLREITGAMLTDPSKAEAFMKATGADILAPSIGNLHGSYKFVAGGPNFRQEILKDLQSRFAGRTPYVCLHGTDEISDDLFRECVRNGVTKVNVNSWLRDPYVDALATGLKTKIMPEAIDDALNAFQKEGERFCDLLGSTNKG</sequence>
<gene>
    <name evidence="2" type="ORF">EHS24_007369</name>
</gene>
<dbReference type="OrthoDB" id="2558351at2759"/>
<evidence type="ECO:0000256" key="1">
    <source>
        <dbReference type="RuleBase" id="RU366023"/>
    </source>
</evidence>
<dbReference type="GO" id="GO:0008270">
    <property type="term" value="F:zinc ion binding"/>
    <property type="evidence" value="ECO:0007669"/>
    <property type="project" value="UniProtKB-UniRule"/>
</dbReference>
<dbReference type="PIRSF" id="PIRSF001359">
    <property type="entry name" value="F_bP_aldolase_II"/>
    <property type="match status" value="1"/>
</dbReference>
<comment type="catalytic activity">
    <reaction evidence="1">
        <text>beta-D-fructose 1,6-bisphosphate = D-glyceraldehyde 3-phosphate + dihydroxyacetone phosphate</text>
        <dbReference type="Rhea" id="RHEA:14729"/>
        <dbReference type="ChEBI" id="CHEBI:32966"/>
        <dbReference type="ChEBI" id="CHEBI:57642"/>
        <dbReference type="ChEBI" id="CHEBI:59776"/>
        <dbReference type="EC" id="4.1.2.13"/>
    </reaction>
</comment>
<comment type="pathway">
    <text evidence="1">Carbohydrate degradation; glycolysis; D-glyceraldehyde 3-phosphate and glycerone phosphate from D-glucose: step 4/4.</text>
</comment>
<dbReference type="GeneID" id="39591912"/>